<dbReference type="InterPro" id="IPR001480">
    <property type="entry name" value="Bulb-type_lectin_dom"/>
</dbReference>
<protein>
    <submittedName>
        <fullName evidence="7">S-locus-specific glycoprotein S13-like</fullName>
    </submittedName>
</protein>
<reference evidence="6" key="1">
    <citation type="journal article" date="2019" name="Database">
        <title>The radish genome database (RadishGD): an integrated information resource for radish genomics.</title>
        <authorList>
            <person name="Yu H.J."/>
            <person name="Baek S."/>
            <person name="Lee Y.J."/>
            <person name="Cho A."/>
            <person name="Mun J.H."/>
        </authorList>
    </citation>
    <scope>NUCLEOTIDE SEQUENCE [LARGE SCALE GENOMIC DNA]</scope>
    <source>
        <strain evidence="6">cv. WK10039</strain>
    </source>
</reference>
<dbReference type="Proteomes" id="UP000504610">
    <property type="component" value="Chromosome 2"/>
</dbReference>
<dbReference type="SUPFAM" id="SSF51110">
    <property type="entry name" value="alpha-D-mannose-specific plant lectins"/>
    <property type="match status" value="1"/>
</dbReference>
<dbReference type="CDD" id="cd00028">
    <property type="entry name" value="B_lectin"/>
    <property type="match status" value="1"/>
</dbReference>
<accession>A0A6J0LHF5</accession>
<keyword evidence="6" id="KW-1185">Reference proteome</keyword>
<feature type="signal peptide" evidence="4">
    <location>
        <begin position="1"/>
        <end position="18"/>
    </location>
</feature>
<sequence length="163" mass="18330">MSGKITIFFIILVHPLSSTSLPYDVLLSLEKNETLASPGDVFELGFFKPAIISNWYLGIWLKQDPNRTALWVANRNRPLLGSQGTLIVSNSNLFLLDRDNNHVWSTNIKVTLRPQVVVKLLENGNLVVKENTTETNRFDFPGDCLIPQMKLRAGTGKYTSILD</sequence>
<proteinExistence type="predicted"/>
<gene>
    <name evidence="7" type="primary">LOC108830569</name>
</gene>
<dbReference type="SMART" id="SM00108">
    <property type="entry name" value="B_lectin"/>
    <property type="match status" value="1"/>
</dbReference>
<keyword evidence="3" id="KW-0325">Glycoprotein</keyword>
<keyword evidence="1 4" id="KW-0732">Signal</keyword>
<dbReference type="RefSeq" id="XP_018459675.1">
    <property type="nucleotide sequence ID" value="XM_018604173.1"/>
</dbReference>
<feature type="domain" description="Bulb-type lectin" evidence="5">
    <location>
        <begin position="20"/>
        <end position="141"/>
    </location>
</feature>
<organism evidence="6 7">
    <name type="scientific">Raphanus sativus</name>
    <name type="common">Radish</name>
    <name type="synonym">Raphanus raphanistrum var. sativus</name>
    <dbReference type="NCBI Taxonomy" id="3726"/>
    <lineage>
        <taxon>Eukaryota</taxon>
        <taxon>Viridiplantae</taxon>
        <taxon>Streptophyta</taxon>
        <taxon>Embryophyta</taxon>
        <taxon>Tracheophyta</taxon>
        <taxon>Spermatophyta</taxon>
        <taxon>Magnoliopsida</taxon>
        <taxon>eudicotyledons</taxon>
        <taxon>Gunneridae</taxon>
        <taxon>Pentapetalae</taxon>
        <taxon>rosids</taxon>
        <taxon>malvids</taxon>
        <taxon>Brassicales</taxon>
        <taxon>Brassicaceae</taxon>
        <taxon>Brassiceae</taxon>
        <taxon>Raphanus</taxon>
    </lineage>
</organism>
<evidence type="ECO:0000259" key="5">
    <source>
        <dbReference type="PROSITE" id="PS50927"/>
    </source>
</evidence>
<dbReference type="PANTHER" id="PTHR32444">
    <property type="entry name" value="BULB-TYPE LECTIN DOMAIN-CONTAINING PROTEIN"/>
    <property type="match status" value="1"/>
</dbReference>
<evidence type="ECO:0000256" key="4">
    <source>
        <dbReference type="SAM" id="SignalP"/>
    </source>
</evidence>
<dbReference type="Pfam" id="PF01453">
    <property type="entry name" value="B_lectin"/>
    <property type="match status" value="1"/>
</dbReference>
<evidence type="ECO:0000313" key="7">
    <source>
        <dbReference type="RefSeq" id="XP_018459675.1"/>
    </source>
</evidence>
<reference evidence="7" key="2">
    <citation type="submission" date="2025-08" db="UniProtKB">
        <authorList>
            <consortium name="RefSeq"/>
        </authorList>
    </citation>
    <scope>IDENTIFICATION</scope>
    <source>
        <tissue evidence="7">Leaf</tissue>
    </source>
</reference>
<name>A0A6J0LHF5_RAPSA</name>
<evidence type="ECO:0000313" key="6">
    <source>
        <dbReference type="Proteomes" id="UP000504610"/>
    </source>
</evidence>
<dbReference type="Gene3D" id="2.90.10.10">
    <property type="entry name" value="Bulb-type lectin domain"/>
    <property type="match status" value="1"/>
</dbReference>
<keyword evidence="2" id="KW-1015">Disulfide bond</keyword>
<dbReference type="AlphaFoldDB" id="A0A6J0LHF5"/>
<dbReference type="PANTHER" id="PTHR32444:SF251">
    <property type="entry name" value="INACTIVE G-TYPE LECTIN S-RECEPTOR-LIKE SERINE_THREONINE-PROTEIN KINASE SRK-RELATED"/>
    <property type="match status" value="1"/>
</dbReference>
<evidence type="ECO:0000256" key="1">
    <source>
        <dbReference type="ARBA" id="ARBA00022729"/>
    </source>
</evidence>
<dbReference type="PROSITE" id="PS50927">
    <property type="entry name" value="BULB_LECTIN"/>
    <property type="match status" value="1"/>
</dbReference>
<dbReference type="InterPro" id="IPR036426">
    <property type="entry name" value="Bulb-type_lectin_dom_sf"/>
</dbReference>
<evidence type="ECO:0000256" key="2">
    <source>
        <dbReference type="ARBA" id="ARBA00023157"/>
    </source>
</evidence>
<dbReference type="GeneID" id="108830569"/>
<evidence type="ECO:0000256" key="3">
    <source>
        <dbReference type="ARBA" id="ARBA00023180"/>
    </source>
</evidence>
<dbReference type="KEGG" id="rsz:108830569"/>
<dbReference type="OrthoDB" id="785331at2759"/>
<feature type="chain" id="PRO_5026797889" evidence="4">
    <location>
        <begin position="19"/>
        <end position="163"/>
    </location>
</feature>